<dbReference type="AlphaFoldDB" id="A0A7W3SZU9"/>
<keyword evidence="1" id="KW-1133">Transmembrane helix</keyword>
<feature type="transmembrane region" description="Helical" evidence="1">
    <location>
        <begin position="15"/>
        <end position="34"/>
    </location>
</feature>
<gene>
    <name evidence="3" type="ORF">FOE67_01835</name>
</gene>
<protein>
    <recommendedName>
        <fullName evidence="2">VanZ-like domain-containing protein</fullName>
    </recommendedName>
</protein>
<evidence type="ECO:0000259" key="2">
    <source>
        <dbReference type="Pfam" id="PF04892"/>
    </source>
</evidence>
<keyword evidence="4" id="KW-1185">Reference proteome</keyword>
<evidence type="ECO:0000256" key="1">
    <source>
        <dbReference type="SAM" id="Phobius"/>
    </source>
</evidence>
<comment type="caution">
    <text evidence="3">The sequence shown here is derived from an EMBL/GenBank/DDBJ whole genome shotgun (WGS) entry which is preliminary data.</text>
</comment>
<feature type="transmembrane region" description="Helical" evidence="1">
    <location>
        <begin position="142"/>
        <end position="160"/>
    </location>
</feature>
<feature type="transmembrane region" description="Helical" evidence="1">
    <location>
        <begin position="83"/>
        <end position="105"/>
    </location>
</feature>
<keyword evidence="1" id="KW-0472">Membrane</keyword>
<dbReference type="Proteomes" id="UP000530234">
    <property type="component" value="Unassembled WGS sequence"/>
</dbReference>
<organism evidence="3 4">
    <name type="scientific">Streptomyces calidiresistens</name>
    <dbReference type="NCBI Taxonomy" id="1485586"/>
    <lineage>
        <taxon>Bacteria</taxon>
        <taxon>Bacillati</taxon>
        <taxon>Actinomycetota</taxon>
        <taxon>Actinomycetes</taxon>
        <taxon>Kitasatosporales</taxon>
        <taxon>Streptomycetaceae</taxon>
        <taxon>Streptomyces</taxon>
    </lineage>
</organism>
<dbReference type="EMBL" id="VKHS01000017">
    <property type="protein sequence ID" value="MBB0228286.1"/>
    <property type="molecule type" value="Genomic_DNA"/>
</dbReference>
<reference evidence="4" key="1">
    <citation type="submission" date="2019-10" db="EMBL/GenBank/DDBJ databases">
        <title>Streptomyces sp. nov., a novel actinobacterium isolated from alkaline environment.</title>
        <authorList>
            <person name="Golinska P."/>
        </authorList>
    </citation>
    <scope>NUCLEOTIDE SEQUENCE [LARGE SCALE GENOMIC DNA]</scope>
    <source>
        <strain evidence="4">DSM 42108</strain>
    </source>
</reference>
<accession>A0A7W3SZU9</accession>
<feature type="transmembrane region" description="Helical" evidence="1">
    <location>
        <begin position="180"/>
        <end position="201"/>
    </location>
</feature>
<dbReference type="Pfam" id="PF04892">
    <property type="entry name" value="VanZ"/>
    <property type="match status" value="1"/>
</dbReference>
<name>A0A7W3SZU9_9ACTN</name>
<evidence type="ECO:0000313" key="4">
    <source>
        <dbReference type="Proteomes" id="UP000530234"/>
    </source>
</evidence>
<feature type="domain" description="VanZ-like" evidence="2">
    <location>
        <begin position="81"/>
        <end position="157"/>
    </location>
</feature>
<proteinExistence type="predicted"/>
<evidence type="ECO:0000313" key="3">
    <source>
        <dbReference type="EMBL" id="MBB0228286.1"/>
    </source>
</evidence>
<dbReference type="InterPro" id="IPR006976">
    <property type="entry name" value="VanZ-like"/>
</dbReference>
<feature type="transmembrane region" description="Helical" evidence="1">
    <location>
        <begin position="117"/>
        <end position="136"/>
    </location>
</feature>
<sequence length="442" mass="48757">MLGEVSGLLNATFLSNWHAVSAAATVILTAMLITHWRAHSRKGSRALWCGTLGSIAFLTLYAPNGSGYNEYVCTVNQQFHHSITTLQGVLNVGMFMPVGFFTLLATRNFLLSAAGPAVLSFAIEITQGVAPFIARACDTTDWVSNSLGGALGAFLAYGYLRIRGVTAIGLPGARDKRIGLTLVAVVAGFGIVGRLTLMPLFTDATGVWAADDDMREAAREKAESVFGEGVVMSRVHHLPGVGGPPDTVTFNAEGANFSMEWPDTRRFQMYIGPWQKEFEKELSFFAVEGFPREPTNENDARKIAEKFASDHFPWALRESDVEVYPMDESGQLGWMVNWRRYRDEILMPMRFDVQVDSKGYIAQFIAADIDDPESELLPPVRITEEQARNAVLEESFEARLGEGEMILSEVEGEWRILWLLPDASGLVFAVNAETGLLEREAR</sequence>
<feature type="transmembrane region" description="Helical" evidence="1">
    <location>
        <begin position="46"/>
        <end position="63"/>
    </location>
</feature>
<keyword evidence="1" id="KW-0812">Transmembrane</keyword>